<dbReference type="InterPro" id="IPR000182">
    <property type="entry name" value="GNAT_dom"/>
</dbReference>
<dbReference type="OrthoDB" id="2115692at2759"/>
<dbReference type="PROSITE" id="PS51186">
    <property type="entry name" value="GNAT"/>
    <property type="match status" value="1"/>
</dbReference>
<evidence type="ECO:0000313" key="3">
    <source>
        <dbReference type="Proteomes" id="UP000799291"/>
    </source>
</evidence>
<protein>
    <submittedName>
        <fullName evidence="2">Acyl-CoA N-acyltransferase</fullName>
    </submittedName>
</protein>
<dbReference type="Pfam" id="PF13673">
    <property type="entry name" value="Acetyltransf_10"/>
    <property type="match status" value="1"/>
</dbReference>
<keyword evidence="3" id="KW-1185">Reference proteome</keyword>
<dbReference type="InterPro" id="IPR016181">
    <property type="entry name" value="Acyl_CoA_acyltransferase"/>
</dbReference>
<dbReference type="CDD" id="cd04301">
    <property type="entry name" value="NAT_SF"/>
    <property type="match status" value="1"/>
</dbReference>
<feature type="domain" description="N-acetyltransferase" evidence="1">
    <location>
        <begin position="1"/>
        <end position="203"/>
    </location>
</feature>
<dbReference type="InterPro" id="IPR052523">
    <property type="entry name" value="Trichothecene_AcTrans"/>
</dbReference>
<keyword evidence="2" id="KW-0808">Transferase</keyword>
<dbReference type="EMBL" id="MU005582">
    <property type="protein sequence ID" value="KAF2684146.1"/>
    <property type="molecule type" value="Genomic_DNA"/>
</dbReference>
<dbReference type="SUPFAM" id="SSF55729">
    <property type="entry name" value="Acyl-CoA N-acyltransferases (Nat)"/>
    <property type="match status" value="1"/>
</dbReference>
<organism evidence="2 3">
    <name type="scientific">Lentithecium fluviatile CBS 122367</name>
    <dbReference type="NCBI Taxonomy" id="1168545"/>
    <lineage>
        <taxon>Eukaryota</taxon>
        <taxon>Fungi</taxon>
        <taxon>Dikarya</taxon>
        <taxon>Ascomycota</taxon>
        <taxon>Pezizomycotina</taxon>
        <taxon>Dothideomycetes</taxon>
        <taxon>Pleosporomycetidae</taxon>
        <taxon>Pleosporales</taxon>
        <taxon>Massarineae</taxon>
        <taxon>Lentitheciaceae</taxon>
        <taxon>Lentithecium</taxon>
    </lineage>
</organism>
<sequence>MPLRLARAEAADIPQLVDLYFNTFKSPIVLRVKPNVPPVREWYKKSLENDIEKPYTRLYKVVEGQAESAQVSDEIIAFAKWSSPHTEPQSGKPAQWPEDGDVALFKEAVGKATEKKKNIMGEKEHWYLGVLATLPKHQRRGAGSLLMTEFCKEVDEAGQWSYVEASPHGRPTYQRFGFETRDTFSVMIDAEPYTDCCMVREPQINSQEKQ</sequence>
<dbReference type="PANTHER" id="PTHR42791:SF1">
    <property type="entry name" value="N-ACETYLTRANSFERASE DOMAIN-CONTAINING PROTEIN"/>
    <property type="match status" value="1"/>
</dbReference>
<proteinExistence type="predicted"/>
<dbReference type="PANTHER" id="PTHR42791">
    <property type="entry name" value="GNAT FAMILY ACETYLTRANSFERASE"/>
    <property type="match status" value="1"/>
</dbReference>
<keyword evidence="2" id="KW-0012">Acyltransferase</keyword>
<gene>
    <name evidence="2" type="ORF">K458DRAFT_418454</name>
</gene>
<dbReference type="GO" id="GO:0016747">
    <property type="term" value="F:acyltransferase activity, transferring groups other than amino-acyl groups"/>
    <property type="evidence" value="ECO:0007669"/>
    <property type="project" value="InterPro"/>
</dbReference>
<evidence type="ECO:0000259" key="1">
    <source>
        <dbReference type="PROSITE" id="PS51186"/>
    </source>
</evidence>
<dbReference type="Gene3D" id="3.40.630.30">
    <property type="match status" value="1"/>
</dbReference>
<dbReference type="AlphaFoldDB" id="A0A6G1J0U3"/>
<reference evidence="2" key="1">
    <citation type="journal article" date="2020" name="Stud. Mycol.">
        <title>101 Dothideomycetes genomes: a test case for predicting lifestyles and emergence of pathogens.</title>
        <authorList>
            <person name="Haridas S."/>
            <person name="Albert R."/>
            <person name="Binder M."/>
            <person name="Bloem J."/>
            <person name="Labutti K."/>
            <person name="Salamov A."/>
            <person name="Andreopoulos B."/>
            <person name="Baker S."/>
            <person name="Barry K."/>
            <person name="Bills G."/>
            <person name="Bluhm B."/>
            <person name="Cannon C."/>
            <person name="Castanera R."/>
            <person name="Culley D."/>
            <person name="Daum C."/>
            <person name="Ezra D."/>
            <person name="Gonzalez J."/>
            <person name="Henrissat B."/>
            <person name="Kuo A."/>
            <person name="Liang C."/>
            <person name="Lipzen A."/>
            <person name="Lutzoni F."/>
            <person name="Magnuson J."/>
            <person name="Mondo S."/>
            <person name="Nolan M."/>
            <person name="Ohm R."/>
            <person name="Pangilinan J."/>
            <person name="Park H.-J."/>
            <person name="Ramirez L."/>
            <person name="Alfaro M."/>
            <person name="Sun H."/>
            <person name="Tritt A."/>
            <person name="Yoshinaga Y."/>
            <person name="Zwiers L.-H."/>
            <person name="Turgeon B."/>
            <person name="Goodwin S."/>
            <person name="Spatafora J."/>
            <person name="Crous P."/>
            <person name="Grigoriev I."/>
        </authorList>
    </citation>
    <scope>NUCLEOTIDE SEQUENCE</scope>
    <source>
        <strain evidence="2">CBS 122367</strain>
    </source>
</reference>
<evidence type="ECO:0000313" key="2">
    <source>
        <dbReference type="EMBL" id="KAF2684146.1"/>
    </source>
</evidence>
<accession>A0A6G1J0U3</accession>
<dbReference type="Proteomes" id="UP000799291">
    <property type="component" value="Unassembled WGS sequence"/>
</dbReference>
<name>A0A6G1J0U3_9PLEO</name>